<dbReference type="EMBL" id="FZMO01000001">
    <property type="protein sequence ID" value="SNQ45311.1"/>
    <property type="molecule type" value="Genomic_DNA"/>
</dbReference>
<dbReference type="Pfam" id="PF00890">
    <property type="entry name" value="FAD_binding_2"/>
    <property type="match status" value="1"/>
</dbReference>
<reference evidence="6 7" key="1">
    <citation type="submission" date="2017-06" db="EMBL/GenBank/DDBJ databases">
        <authorList>
            <person name="Kim H.J."/>
            <person name="Triplett B.A."/>
        </authorList>
    </citation>
    <scope>NUCLEOTIDE SEQUENCE [LARGE SCALE GENOMIC DNA]</scope>
    <source>
        <strain evidence="6">FRACA_ARgP5</strain>
    </source>
</reference>
<dbReference type="RefSeq" id="WP_165818160.1">
    <property type="nucleotide sequence ID" value="NZ_FZMO01000001.1"/>
</dbReference>
<dbReference type="InterPro" id="IPR027477">
    <property type="entry name" value="Succ_DH/fumarate_Rdtase_cat_sf"/>
</dbReference>
<feature type="domain" description="FAD-dependent oxidoreductase 2 FAD-binding" evidence="5">
    <location>
        <begin position="19"/>
        <end position="452"/>
    </location>
</feature>
<protein>
    <recommendedName>
        <fullName evidence="5">FAD-dependent oxidoreductase 2 FAD-binding domain-containing protein</fullName>
    </recommendedName>
</protein>
<dbReference type="Proteomes" id="UP000234331">
    <property type="component" value="Unassembled WGS sequence"/>
</dbReference>
<proteinExistence type="predicted"/>
<dbReference type="InterPro" id="IPR050315">
    <property type="entry name" value="FAD-oxidoreductase_2"/>
</dbReference>
<dbReference type="SUPFAM" id="SSF51905">
    <property type="entry name" value="FAD/NAD(P)-binding domain"/>
    <property type="match status" value="1"/>
</dbReference>
<evidence type="ECO:0000256" key="3">
    <source>
        <dbReference type="ARBA" id="ARBA00022827"/>
    </source>
</evidence>
<dbReference type="Gene3D" id="3.90.700.10">
    <property type="entry name" value="Succinate dehydrogenase/fumarate reductase flavoprotein, catalytic domain"/>
    <property type="match status" value="1"/>
</dbReference>
<evidence type="ECO:0000256" key="4">
    <source>
        <dbReference type="ARBA" id="ARBA00023002"/>
    </source>
</evidence>
<gene>
    <name evidence="6" type="ORF">FRACA_10070</name>
</gene>
<evidence type="ECO:0000313" key="7">
    <source>
        <dbReference type="Proteomes" id="UP000234331"/>
    </source>
</evidence>
<keyword evidence="2" id="KW-0285">Flavoprotein</keyword>
<dbReference type="InterPro" id="IPR036188">
    <property type="entry name" value="FAD/NAD-bd_sf"/>
</dbReference>
<keyword evidence="4" id="KW-0560">Oxidoreductase</keyword>
<dbReference type="SUPFAM" id="SSF56425">
    <property type="entry name" value="Succinate dehydrogenase/fumarate reductase flavoprotein, catalytic domain"/>
    <property type="match status" value="1"/>
</dbReference>
<evidence type="ECO:0000256" key="1">
    <source>
        <dbReference type="ARBA" id="ARBA00001974"/>
    </source>
</evidence>
<sequence>MTQVETTADGPSDLEGPWDVVVVGHGAAGLTAALSFLEESPLARVAVLDRADRQHRGGSTAWTTSAFRLDGDAQLDPGWAEIVRATSGHHVNDEYIEAFYENATETLNWIRAHGVEIGKHQVPFQLAFGRQVWFPVGGGKAIVEALGAAIEGRGASVFYSTTALRLVTGASSRVEGVVVRSGDGTEHTMRARSVVLASGGFEANPEMLSRYIPNAHRLKTVSPGTDVNTGAGIRMAMEIGADTAGQFDGAHLEPVDPRSSNREGQVGSWLFGILVNQRGERFMDEAERPHDIHFDQVGNRIFRNQNGRAYAIVDAGIRAGVPRFEALNDQENPPLRADTVEGLAELLGVPGDALRRTIEEYNEACQDGEFDPARLDGKATAGISPRKSNWAQPLAKPPYEGVPVEANICFTYGGLRVDGTSRVLNTDGRPISGLWAAGEITGIFHELYPAGTSVLRSLTFGRIAGREVAAELAEAGAPAGGSAAVEAPSGSAAHSMV</sequence>
<dbReference type="PANTHER" id="PTHR43400:SF10">
    <property type="entry name" value="3-OXOSTEROID 1-DEHYDROGENASE"/>
    <property type="match status" value="1"/>
</dbReference>
<dbReference type="Gene3D" id="3.50.50.60">
    <property type="entry name" value="FAD/NAD(P)-binding domain"/>
    <property type="match status" value="1"/>
</dbReference>
<name>A0A2I2KI19_9ACTN</name>
<keyword evidence="7" id="KW-1185">Reference proteome</keyword>
<evidence type="ECO:0000313" key="6">
    <source>
        <dbReference type="EMBL" id="SNQ45311.1"/>
    </source>
</evidence>
<accession>A0A2I2KI19</accession>
<keyword evidence="3" id="KW-0274">FAD</keyword>
<comment type="cofactor">
    <cofactor evidence="1">
        <name>FAD</name>
        <dbReference type="ChEBI" id="CHEBI:57692"/>
    </cofactor>
</comment>
<organism evidence="6 7">
    <name type="scientific">Frankia canadensis</name>
    <dbReference type="NCBI Taxonomy" id="1836972"/>
    <lineage>
        <taxon>Bacteria</taxon>
        <taxon>Bacillati</taxon>
        <taxon>Actinomycetota</taxon>
        <taxon>Actinomycetes</taxon>
        <taxon>Frankiales</taxon>
        <taxon>Frankiaceae</taxon>
        <taxon>Frankia</taxon>
    </lineage>
</organism>
<dbReference type="PANTHER" id="PTHR43400">
    <property type="entry name" value="FUMARATE REDUCTASE"/>
    <property type="match status" value="1"/>
</dbReference>
<evidence type="ECO:0000256" key="2">
    <source>
        <dbReference type="ARBA" id="ARBA00022630"/>
    </source>
</evidence>
<dbReference type="InterPro" id="IPR003953">
    <property type="entry name" value="FAD-dep_OxRdtase_2_FAD-bd"/>
</dbReference>
<dbReference type="AlphaFoldDB" id="A0A2I2KI19"/>
<dbReference type="GO" id="GO:0033765">
    <property type="term" value="F:steroid dehydrogenase activity, acting on the CH-CH group of donors"/>
    <property type="evidence" value="ECO:0007669"/>
    <property type="project" value="UniProtKB-ARBA"/>
</dbReference>
<dbReference type="GO" id="GO:0008202">
    <property type="term" value="P:steroid metabolic process"/>
    <property type="evidence" value="ECO:0007669"/>
    <property type="project" value="UniProtKB-ARBA"/>
</dbReference>
<evidence type="ECO:0000259" key="5">
    <source>
        <dbReference type="Pfam" id="PF00890"/>
    </source>
</evidence>